<gene>
    <name evidence="1" type="ORF">S03H2_21842</name>
</gene>
<accession>X1EIB1</accession>
<comment type="caution">
    <text evidence="1">The sequence shown here is derived from an EMBL/GenBank/DDBJ whole genome shotgun (WGS) entry which is preliminary data.</text>
</comment>
<organism evidence="1">
    <name type="scientific">marine sediment metagenome</name>
    <dbReference type="NCBI Taxonomy" id="412755"/>
    <lineage>
        <taxon>unclassified sequences</taxon>
        <taxon>metagenomes</taxon>
        <taxon>ecological metagenomes</taxon>
    </lineage>
</organism>
<dbReference type="AlphaFoldDB" id="X1EIB1"/>
<evidence type="ECO:0000313" key="1">
    <source>
        <dbReference type="EMBL" id="GAH32352.1"/>
    </source>
</evidence>
<protein>
    <submittedName>
        <fullName evidence="1">Uncharacterized protein</fullName>
    </submittedName>
</protein>
<dbReference type="EMBL" id="BARU01011677">
    <property type="protein sequence ID" value="GAH32352.1"/>
    <property type="molecule type" value="Genomic_DNA"/>
</dbReference>
<name>X1EIB1_9ZZZZ</name>
<sequence length="60" mass="6814">MVDIPLPPSSTDSKDEKSNATCEKYEEIMGGYCKYYITKSEECMIKYGLCDGFGVLKKKF</sequence>
<reference evidence="1" key="1">
    <citation type="journal article" date="2014" name="Front. Microbiol.">
        <title>High frequency of phylogenetically diverse reductive dehalogenase-homologous genes in deep subseafloor sedimentary metagenomes.</title>
        <authorList>
            <person name="Kawai M."/>
            <person name="Futagami T."/>
            <person name="Toyoda A."/>
            <person name="Takaki Y."/>
            <person name="Nishi S."/>
            <person name="Hori S."/>
            <person name="Arai W."/>
            <person name="Tsubouchi T."/>
            <person name="Morono Y."/>
            <person name="Uchiyama I."/>
            <person name="Ito T."/>
            <person name="Fujiyama A."/>
            <person name="Inagaki F."/>
            <person name="Takami H."/>
        </authorList>
    </citation>
    <scope>NUCLEOTIDE SEQUENCE</scope>
    <source>
        <strain evidence="1">Expedition CK06-06</strain>
    </source>
</reference>
<proteinExistence type="predicted"/>